<reference evidence="2 3" key="1">
    <citation type="submission" date="2015-02" db="EMBL/GenBank/DDBJ databases">
        <title>Draft genome sequences of ten Microbacterium spp. with emphasis on heavy metal contaminated environments.</title>
        <authorList>
            <person name="Corretto E."/>
        </authorList>
    </citation>
    <scope>NUCLEOTIDE SEQUENCE [LARGE SCALE GENOMIC DNA]</scope>
    <source>
        <strain evidence="2 3">DSM 8608</strain>
    </source>
</reference>
<feature type="transmembrane region" description="Helical" evidence="1">
    <location>
        <begin position="6"/>
        <end position="25"/>
    </location>
</feature>
<evidence type="ECO:0000313" key="2">
    <source>
        <dbReference type="EMBL" id="KJL43622.1"/>
    </source>
</evidence>
<dbReference type="EMBL" id="JYJA01000030">
    <property type="protein sequence ID" value="KJL43622.1"/>
    <property type="molecule type" value="Genomic_DNA"/>
</dbReference>
<dbReference type="Pfam" id="PF13630">
    <property type="entry name" value="SdpI"/>
    <property type="match status" value="1"/>
</dbReference>
<protein>
    <recommendedName>
        <fullName evidence="4">SdpI/YhfL family protein</fullName>
    </recommendedName>
</protein>
<comment type="caution">
    <text evidence="2">The sequence shown here is derived from an EMBL/GenBank/DDBJ whole genome shotgun (WGS) entry which is preliminary data.</text>
</comment>
<dbReference type="InterPro" id="IPR025962">
    <property type="entry name" value="SdpI/YhfL"/>
</dbReference>
<evidence type="ECO:0000313" key="3">
    <source>
        <dbReference type="Proteomes" id="UP000034098"/>
    </source>
</evidence>
<dbReference type="PATRIC" id="fig|69370.6.peg.1352"/>
<organism evidence="2 3">
    <name type="scientific">Microbacterium trichothecenolyticum</name>
    <name type="common">Aureobacterium trichothecenolyticum</name>
    <dbReference type="NCBI Taxonomy" id="69370"/>
    <lineage>
        <taxon>Bacteria</taxon>
        <taxon>Bacillati</taxon>
        <taxon>Actinomycetota</taxon>
        <taxon>Actinomycetes</taxon>
        <taxon>Micrococcales</taxon>
        <taxon>Microbacteriaceae</taxon>
        <taxon>Microbacterium</taxon>
    </lineage>
</organism>
<feature type="transmembrane region" description="Helical" evidence="1">
    <location>
        <begin position="59"/>
        <end position="76"/>
    </location>
</feature>
<accession>A0A0M2HAL1</accession>
<keyword evidence="1" id="KW-1133">Transmembrane helix</keyword>
<evidence type="ECO:0008006" key="4">
    <source>
        <dbReference type="Google" id="ProtNLM"/>
    </source>
</evidence>
<name>A0A0M2HAL1_MICTR</name>
<gene>
    <name evidence="2" type="ORF">RS82_01317</name>
</gene>
<dbReference type="Proteomes" id="UP000034098">
    <property type="component" value="Unassembled WGS sequence"/>
</dbReference>
<evidence type="ECO:0000256" key="1">
    <source>
        <dbReference type="SAM" id="Phobius"/>
    </source>
</evidence>
<dbReference type="AlphaFoldDB" id="A0A0M2HAL1"/>
<proteinExistence type="predicted"/>
<sequence length="117" mass="12004">MARLVLFVVMVGAGVLLIRMANAAASGRLKRNRLAGIRIPSTMASEEAWLAAHVRARRATVCSGVVSVLGGVFALIPVPMPVVSLGVLVAAVGMLGFVAYAARVGSVAAKAASLRHI</sequence>
<keyword evidence="1" id="KW-0472">Membrane</keyword>
<keyword evidence="3" id="KW-1185">Reference proteome</keyword>
<keyword evidence="1" id="KW-0812">Transmembrane</keyword>
<feature type="transmembrane region" description="Helical" evidence="1">
    <location>
        <begin position="82"/>
        <end position="102"/>
    </location>
</feature>